<dbReference type="GO" id="GO:0006974">
    <property type="term" value="P:DNA damage response"/>
    <property type="evidence" value="ECO:0007669"/>
    <property type="project" value="UniProtKB-KW"/>
</dbReference>
<feature type="region of interest" description="Disordered" evidence="7">
    <location>
        <begin position="187"/>
        <end position="379"/>
    </location>
</feature>
<dbReference type="GO" id="GO:0003677">
    <property type="term" value="F:DNA binding"/>
    <property type="evidence" value="ECO:0007669"/>
    <property type="project" value="TreeGrafter"/>
</dbReference>
<evidence type="ECO:0000256" key="2">
    <source>
        <dbReference type="ARBA" id="ARBA00006075"/>
    </source>
</evidence>
<evidence type="ECO:0000256" key="7">
    <source>
        <dbReference type="SAM" id="MobiDB-lite"/>
    </source>
</evidence>
<dbReference type="GO" id="GO:0031297">
    <property type="term" value="P:replication fork processing"/>
    <property type="evidence" value="ECO:0007669"/>
    <property type="project" value="UniProtKB-UniRule"/>
</dbReference>
<dbReference type="GO" id="GO:0043111">
    <property type="term" value="P:replication fork arrest"/>
    <property type="evidence" value="ECO:0007669"/>
    <property type="project" value="TreeGrafter"/>
</dbReference>
<feature type="compositionally biased region" description="Acidic residues" evidence="7">
    <location>
        <begin position="23"/>
        <end position="33"/>
    </location>
</feature>
<dbReference type="PANTHER" id="PTHR13220">
    <property type="entry name" value="TIMELESS INTERACTING-RELATED"/>
    <property type="match status" value="1"/>
</dbReference>
<keyword evidence="4 6" id="KW-0539">Nucleus</keyword>
<evidence type="ECO:0000256" key="4">
    <source>
        <dbReference type="ARBA" id="ARBA00023242"/>
    </source>
</evidence>
<feature type="compositionally biased region" description="Acidic residues" evidence="7">
    <location>
        <begin position="306"/>
        <end position="322"/>
    </location>
</feature>
<feature type="compositionally biased region" description="Basic and acidic residues" evidence="7">
    <location>
        <begin position="282"/>
        <end position="302"/>
    </location>
</feature>
<dbReference type="GO" id="GO:0000076">
    <property type="term" value="P:DNA replication checkpoint signaling"/>
    <property type="evidence" value="ECO:0007669"/>
    <property type="project" value="UniProtKB-UniRule"/>
</dbReference>
<comment type="function">
    <text evidence="6">Plays an important role in the control of DNA replication and the maintenance of replication fork stability.</text>
</comment>
<keyword evidence="3 6" id="KW-0227">DNA damage</keyword>
<feature type="compositionally biased region" description="Basic and acidic residues" evidence="7">
    <location>
        <begin position="220"/>
        <end position="266"/>
    </location>
</feature>
<feature type="compositionally biased region" description="Polar residues" evidence="7">
    <location>
        <begin position="330"/>
        <end position="341"/>
    </location>
</feature>
<keyword evidence="5 6" id="KW-0131">Cell cycle</keyword>
<accession>A0A3R7QKU0</accession>
<keyword evidence="10" id="KW-1185">Reference proteome</keyword>
<evidence type="ECO:0000313" key="10">
    <source>
        <dbReference type="Proteomes" id="UP000283509"/>
    </source>
</evidence>
<dbReference type="AlphaFoldDB" id="A0A3R7QKU0"/>
<dbReference type="InterPro" id="IPR012923">
    <property type="entry name" value="Csm3"/>
</dbReference>
<gene>
    <name evidence="9" type="ORF">C7M84_011100</name>
</gene>
<reference evidence="9 10" key="1">
    <citation type="submission" date="2018-04" db="EMBL/GenBank/DDBJ databases">
        <authorList>
            <person name="Zhang X."/>
            <person name="Yuan J."/>
            <person name="Li F."/>
            <person name="Xiang J."/>
        </authorList>
    </citation>
    <scope>NUCLEOTIDE SEQUENCE [LARGE SCALE GENOMIC DNA]</scope>
    <source>
        <tissue evidence="9">Muscle</tissue>
    </source>
</reference>
<evidence type="ECO:0000313" key="9">
    <source>
        <dbReference type="EMBL" id="ROT70611.1"/>
    </source>
</evidence>
<evidence type="ECO:0000256" key="5">
    <source>
        <dbReference type="ARBA" id="ARBA00023306"/>
    </source>
</evidence>
<feature type="domain" description="Chromosome segregation in meiosis protein 3" evidence="8">
    <location>
        <begin position="68"/>
        <end position="149"/>
    </location>
</feature>
<protein>
    <recommendedName>
        <fullName evidence="6">TIMELESS-interacting protein</fullName>
    </recommendedName>
</protein>
<organism evidence="9 10">
    <name type="scientific">Penaeus vannamei</name>
    <name type="common">Whiteleg shrimp</name>
    <name type="synonym">Litopenaeus vannamei</name>
    <dbReference type="NCBI Taxonomy" id="6689"/>
    <lineage>
        <taxon>Eukaryota</taxon>
        <taxon>Metazoa</taxon>
        <taxon>Ecdysozoa</taxon>
        <taxon>Arthropoda</taxon>
        <taxon>Crustacea</taxon>
        <taxon>Multicrustacea</taxon>
        <taxon>Malacostraca</taxon>
        <taxon>Eumalacostraca</taxon>
        <taxon>Eucarida</taxon>
        <taxon>Decapoda</taxon>
        <taxon>Dendrobranchiata</taxon>
        <taxon>Penaeoidea</taxon>
        <taxon>Penaeidae</taxon>
        <taxon>Penaeus</taxon>
    </lineage>
</organism>
<reference evidence="9 10" key="2">
    <citation type="submission" date="2019-01" db="EMBL/GenBank/DDBJ databases">
        <title>The decoding of complex shrimp genome reveals the adaptation for benthos swimmer, frequently molting mechanism and breeding impact on genome.</title>
        <authorList>
            <person name="Sun Y."/>
            <person name="Gao Y."/>
            <person name="Yu Y."/>
        </authorList>
    </citation>
    <scope>NUCLEOTIDE SEQUENCE [LARGE SCALE GENOMIC DNA]</scope>
    <source>
        <tissue evidence="9">Muscle</tissue>
    </source>
</reference>
<feature type="compositionally biased region" description="Basic and acidic residues" evidence="7">
    <location>
        <begin position="357"/>
        <end position="370"/>
    </location>
</feature>
<dbReference type="PANTHER" id="PTHR13220:SF11">
    <property type="entry name" value="TIMELESS-INTERACTING PROTEIN"/>
    <property type="match status" value="1"/>
</dbReference>
<evidence type="ECO:0000256" key="3">
    <source>
        <dbReference type="ARBA" id="ARBA00022763"/>
    </source>
</evidence>
<feature type="region of interest" description="Disordered" evidence="7">
    <location>
        <begin position="1"/>
        <end position="77"/>
    </location>
</feature>
<dbReference type="Pfam" id="PF07962">
    <property type="entry name" value="Swi3"/>
    <property type="match status" value="1"/>
</dbReference>
<feature type="compositionally biased region" description="Polar residues" evidence="7">
    <location>
        <begin position="193"/>
        <end position="219"/>
    </location>
</feature>
<dbReference type="OrthoDB" id="437078at2759"/>
<comment type="subcellular location">
    <subcellularLocation>
        <location evidence="1 6">Nucleus</location>
    </subcellularLocation>
</comment>
<comment type="similarity">
    <text evidence="2 6">Belongs to the CSM3 family.</text>
</comment>
<comment type="caution">
    <text evidence="9">The sequence shown here is derived from an EMBL/GenBank/DDBJ whole genome shotgun (WGS) entry which is preliminary data.</text>
</comment>
<evidence type="ECO:0000259" key="8">
    <source>
        <dbReference type="Pfam" id="PF07962"/>
    </source>
</evidence>
<sequence>MEMDIEEMFGIRPAESERGSASEAEEDEDDDTGENNPMDEAIEVPEPGQQAKAEPVKPKRVVKNPQPKLDVHRLGGPRGIPVLQKSFKDVKWKGKGHEKEDLDVLLKRLEHWAHRLFPKLPFNDVLEQIEKQGFKKPVQVLIKKLRLDMFTESELNGANPDEDNVRRGIHDEEPVIEEPPVDIFDELLGQNGFPASQPTTAPAFTSLPSAPAESSSTLTEEQRERVERNRRLAAERRAAKLRQQQEEEERLRQQEEDAHSSFDDIRGSGIVGGNTSTQNSKESPEKQNKEKETPKEQSKGETADNSTEDMETETATDAEGDKEDGKVDNTPKNGSTQNIDNQENKEKESESGDPPAAEEKSEEKELHNADDLLDMLDDE</sequence>
<dbReference type="Proteomes" id="UP000283509">
    <property type="component" value="Unassembled WGS sequence"/>
</dbReference>
<evidence type="ECO:0000256" key="1">
    <source>
        <dbReference type="ARBA" id="ARBA00004123"/>
    </source>
</evidence>
<evidence type="ECO:0000256" key="6">
    <source>
        <dbReference type="RuleBase" id="RU366049"/>
    </source>
</evidence>
<dbReference type="STRING" id="6689.A0A3R7QKU0"/>
<name>A0A3R7QKU0_PENVA</name>
<dbReference type="GO" id="GO:0031298">
    <property type="term" value="C:replication fork protection complex"/>
    <property type="evidence" value="ECO:0007669"/>
    <property type="project" value="TreeGrafter"/>
</dbReference>
<proteinExistence type="inferred from homology"/>
<dbReference type="InterPro" id="IPR040038">
    <property type="entry name" value="TIPIN/Csm3/Swi3"/>
</dbReference>
<dbReference type="EMBL" id="QCYY01002406">
    <property type="protein sequence ID" value="ROT70611.1"/>
    <property type="molecule type" value="Genomic_DNA"/>
</dbReference>